<evidence type="ECO:0000256" key="2">
    <source>
        <dbReference type="ARBA" id="ARBA00022823"/>
    </source>
</evidence>
<dbReference type="Pfam" id="PF00364">
    <property type="entry name" value="Biotin_lipoyl"/>
    <property type="match status" value="1"/>
</dbReference>
<comment type="cofactor">
    <cofactor evidence="1">
        <name>(R)-lipoate</name>
        <dbReference type="ChEBI" id="CHEBI:83088"/>
    </cofactor>
</comment>
<dbReference type="Gene3D" id="2.40.50.100">
    <property type="match status" value="1"/>
</dbReference>
<dbReference type="SUPFAM" id="SSF51230">
    <property type="entry name" value="Single hybrid motif"/>
    <property type="match status" value="1"/>
</dbReference>
<dbReference type="InterPro" id="IPR011053">
    <property type="entry name" value="Single_hybrid_motif"/>
</dbReference>
<proteinExistence type="predicted"/>
<evidence type="ECO:0000256" key="1">
    <source>
        <dbReference type="ARBA" id="ARBA00001938"/>
    </source>
</evidence>
<feature type="domain" description="Lipoyl-binding" evidence="3">
    <location>
        <begin position="9"/>
        <end position="80"/>
    </location>
</feature>
<organism evidence="4 5">
    <name type="scientific">Pseudomonas fluorescens</name>
    <dbReference type="NCBI Taxonomy" id="294"/>
    <lineage>
        <taxon>Bacteria</taxon>
        <taxon>Pseudomonadati</taxon>
        <taxon>Pseudomonadota</taxon>
        <taxon>Gammaproteobacteria</taxon>
        <taxon>Pseudomonadales</taxon>
        <taxon>Pseudomonadaceae</taxon>
        <taxon>Pseudomonas</taxon>
    </lineage>
</organism>
<dbReference type="InterPro" id="IPR000089">
    <property type="entry name" value="Biotin_lipoyl"/>
</dbReference>
<dbReference type="AlphaFoldDB" id="A0A5E7VEY8"/>
<evidence type="ECO:0000313" key="4">
    <source>
        <dbReference type="EMBL" id="VVQ20698.1"/>
    </source>
</evidence>
<dbReference type="PROSITE" id="PS50968">
    <property type="entry name" value="BIOTINYL_LIPOYL"/>
    <property type="match status" value="1"/>
</dbReference>
<keyword evidence="2" id="KW-0450">Lipoyl</keyword>
<accession>A0A5E7VEY8</accession>
<dbReference type="RefSeq" id="WP_150787561.1">
    <property type="nucleotide sequence ID" value="NZ_CABVJF010000023.1"/>
</dbReference>
<reference evidence="4 5" key="1">
    <citation type="submission" date="2019-09" db="EMBL/GenBank/DDBJ databases">
        <authorList>
            <person name="Chandra G."/>
            <person name="Truman W A."/>
        </authorList>
    </citation>
    <scope>NUCLEOTIDE SEQUENCE [LARGE SCALE GENOMIC DNA]</scope>
    <source>
        <strain evidence="4">PS928</strain>
    </source>
</reference>
<dbReference type="Proteomes" id="UP000381378">
    <property type="component" value="Unassembled WGS sequence"/>
</dbReference>
<dbReference type="EMBL" id="CABVJF010000023">
    <property type="protein sequence ID" value="VVQ20698.1"/>
    <property type="molecule type" value="Genomic_DNA"/>
</dbReference>
<gene>
    <name evidence="4" type="ORF">PS928_05043</name>
</gene>
<protein>
    <recommendedName>
        <fullName evidence="3">Lipoyl-binding domain-containing protein</fullName>
    </recommendedName>
</protein>
<sequence>MINIQLQDEAWENLEAEIEALLDEWHVKVGDTVEAEQLLASVMVVKTSFDVLAPTAGTISKLLVEAQDNFTRGQALAELREA</sequence>
<dbReference type="InterPro" id="IPR003016">
    <property type="entry name" value="2-oxoA_DH_lipoyl-BS"/>
</dbReference>
<name>A0A5E7VEY8_PSEFL</name>
<dbReference type="CDD" id="cd06849">
    <property type="entry name" value="lipoyl_domain"/>
    <property type="match status" value="1"/>
</dbReference>
<dbReference type="OrthoDB" id="9805770at2"/>
<evidence type="ECO:0000259" key="3">
    <source>
        <dbReference type="PROSITE" id="PS50968"/>
    </source>
</evidence>
<dbReference type="PROSITE" id="PS00189">
    <property type="entry name" value="LIPOYL"/>
    <property type="match status" value="1"/>
</dbReference>
<evidence type="ECO:0000313" key="5">
    <source>
        <dbReference type="Proteomes" id="UP000381378"/>
    </source>
</evidence>